<proteinExistence type="predicted"/>
<dbReference type="Proteomes" id="UP000760860">
    <property type="component" value="Unassembled WGS sequence"/>
</dbReference>
<dbReference type="InterPro" id="IPR036875">
    <property type="entry name" value="Znf_CCHC_sf"/>
</dbReference>
<accession>A0A8T1HZ94</accession>
<dbReference type="Pfam" id="PF00098">
    <property type="entry name" value="zf-CCHC"/>
    <property type="match status" value="1"/>
</dbReference>
<keyword evidence="1" id="KW-0862">Zinc</keyword>
<protein>
    <recommendedName>
        <fullName evidence="3">CCHC-type domain-containing protein</fullName>
    </recommendedName>
</protein>
<feature type="compositionally biased region" description="Basic and acidic residues" evidence="2">
    <location>
        <begin position="445"/>
        <end position="454"/>
    </location>
</feature>
<feature type="compositionally biased region" description="Basic and acidic residues" evidence="2">
    <location>
        <begin position="24"/>
        <end position="36"/>
    </location>
</feature>
<sequence>MRGENAGVLDAFSDVSESSDSDEELLHVMDPSDPRAHRPTASIVQPTRIKETKTTRNQTSSRWDSDDDVGEPISVNLDSENQKTQTPIVIDDDDAKETPKPKVGVTLSKWAQARFLVPASQRKIPVFEEPPLEPLNDFILSDFSSRHRGNAGDVEVEKEIKVEDEEQEGSSKMQVGAPLFDAKSSDKEKEGEDQNETEAKDKKSKKKKKEDGRKRKENRYFVTDLATKCFHCGEAWECPNLPCANCLQLGHQERDCNNRTLNIDPCGICGRPGHIEEDCDNVGSQAEVMCMVCTEVGHLHCAPIPPPADRSVYCPNCSKDHTLDECQSYREPAATNFATRTASGRTVQTCFVCNEAGHIAAECPVRSNGYGRKRGRDVEDEYPDYNGYDYDEDEDYYSYDRSSKGGKKNRNRGGSSRSRNSGNKGYARLNEALPTRPYRSNNSYGERRRNNSRR</sequence>
<evidence type="ECO:0000256" key="2">
    <source>
        <dbReference type="SAM" id="MobiDB-lite"/>
    </source>
</evidence>
<feature type="region of interest" description="Disordered" evidence="2">
    <location>
        <begin position="146"/>
        <end position="215"/>
    </location>
</feature>
<dbReference type="PANTHER" id="PTHR46978">
    <property type="entry name" value="ZINC KNUCKLE (CCHC-TYPE) FAMILY PROTEIN"/>
    <property type="match status" value="1"/>
</dbReference>
<keyword evidence="1" id="KW-0479">Metal-binding</keyword>
<dbReference type="AlphaFoldDB" id="A0A8T1HZ94"/>
<dbReference type="PANTHER" id="PTHR46978:SF1">
    <property type="entry name" value="ZINC KNUCKLE (CCHC-TYPE) FAMILY PROTEIN"/>
    <property type="match status" value="1"/>
</dbReference>
<evidence type="ECO:0000313" key="4">
    <source>
        <dbReference type="EMBL" id="KAG3217186.1"/>
    </source>
</evidence>
<gene>
    <name evidence="4" type="ORF">PC129_g11977</name>
</gene>
<dbReference type="PROSITE" id="PS50158">
    <property type="entry name" value="ZF_CCHC"/>
    <property type="match status" value="2"/>
</dbReference>
<evidence type="ECO:0000259" key="3">
    <source>
        <dbReference type="PROSITE" id="PS50158"/>
    </source>
</evidence>
<feature type="compositionally biased region" description="Acidic residues" evidence="2">
    <location>
        <begin position="378"/>
        <end position="397"/>
    </location>
</feature>
<dbReference type="InterPro" id="IPR001878">
    <property type="entry name" value="Znf_CCHC"/>
</dbReference>
<feature type="region of interest" description="Disordered" evidence="2">
    <location>
        <begin position="1"/>
        <end position="101"/>
    </location>
</feature>
<reference evidence="4" key="1">
    <citation type="submission" date="2018-05" db="EMBL/GenBank/DDBJ databases">
        <title>Effector identification in a new, highly contiguous assembly of the strawberry crown rot pathogen Phytophthora cactorum.</title>
        <authorList>
            <person name="Armitage A.D."/>
            <person name="Nellist C.F."/>
            <person name="Bates H."/>
            <person name="Vickerstaff R.J."/>
            <person name="Harrison R.J."/>
        </authorList>
    </citation>
    <scope>NUCLEOTIDE SEQUENCE</scope>
    <source>
        <strain evidence="4">P421</strain>
    </source>
</reference>
<dbReference type="SMART" id="SM00343">
    <property type="entry name" value="ZnF_C2HC"/>
    <property type="match status" value="4"/>
</dbReference>
<evidence type="ECO:0000256" key="1">
    <source>
        <dbReference type="PROSITE-ProRule" id="PRU00047"/>
    </source>
</evidence>
<organism evidence="4 5">
    <name type="scientific">Phytophthora cactorum</name>
    <dbReference type="NCBI Taxonomy" id="29920"/>
    <lineage>
        <taxon>Eukaryota</taxon>
        <taxon>Sar</taxon>
        <taxon>Stramenopiles</taxon>
        <taxon>Oomycota</taxon>
        <taxon>Peronosporomycetes</taxon>
        <taxon>Peronosporales</taxon>
        <taxon>Peronosporaceae</taxon>
        <taxon>Phytophthora</taxon>
    </lineage>
</organism>
<feature type="domain" description="CCHC-type" evidence="3">
    <location>
        <begin position="266"/>
        <end position="279"/>
    </location>
</feature>
<feature type="compositionally biased region" description="Basic and acidic residues" evidence="2">
    <location>
        <begin position="183"/>
        <end position="201"/>
    </location>
</feature>
<dbReference type="GO" id="GO:0003676">
    <property type="term" value="F:nucleic acid binding"/>
    <property type="evidence" value="ECO:0007669"/>
    <property type="project" value="InterPro"/>
</dbReference>
<comment type="caution">
    <text evidence="4">The sequence shown here is derived from an EMBL/GenBank/DDBJ whole genome shotgun (WGS) entry which is preliminary data.</text>
</comment>
<dbReference type="SUPFAM" id="SSF57756">
    <property type="entry name" value="Retrovirus zinc finger-like domains"/>
    <property type="match status" value="2"/>
</dbReference>
<dbReference type="VEuPathDB" id="FungiDB:PC110_g16922"/>
<name>A0A8T1HZ94_9STRA</name>
<feature type="region of interest" description="Disordered" evidence="2">
    <location>
        <begin position="370"/>
        <end position="454"/>
    </location>
</feature>
<feature type="domain" description="CCHC-type" evidence="3">
    <location>
        <begin position="350"/>
        <end position="364"/>
    </location>
</feature>
<keyword evidence="1" id="KW-0863">Zinc-finger</keyword>
<dbReference type="Gene3D" id="4.10.60.10">
    <property type="entry name" value="Zinc finger, CCHC-type"/>
    <property type="match status" value="2"/>
</dbReference>
<dbReference type="GO" id="GO:0008270">
    <property type="term" value="F:zinc ion binding"/>
    <property type="evidence" value="ECO:0007669"/>
    <property type="project" value="UniProtKB-KW"/>
</dbReference>
<dbReference type="EMBL" id="RCMV01000438">
    <property type="protein sequence ID" value="KAG3217186.1"/>
    <property type="molecule type" value="Genomic_DNA"/>
</dbReference>
<feature type="compositionally biased region" description="Polar residues" evidence="2">
    <location>
        <begin position="76"/>
        <end position="87"/>
    </location>
</feature>
<feature type="compositionally biased region" description="Low complexity" evidence="2">
    <location>
        <begin position="412"/>
        <end position="425"/>
    </location>
</feature>
<evidence type="ECO:0000313" key="5">
    <source>
        <dbReference type="Proteomes" id="UP000760860"/>
    </source>
</evidence>